<evidence type="ECO:0000313" key="1">
    <source>
        <dbReference type="EMBL" id="WTO81310.1"/>
    </source>
</evidence>
<dbReference type="RefSeq" id="WP_406256300.1">
    <property type="nucleotide sequence ID" value="NZ_CP108125.1"/>
</dbReference>
<sequence length="279" mass="30359">MNTQTASTTSPAIACTADADGRITFHLAPPDPAAFPSPRLLLRLRPRKGQPEKTLRELDLTTGGDGRLTAVLDPPPDLPEGRWDLYLLTEPDGERVRARPGLRDLRVLVAGHLRDRPSPVAVRIPYVTKDGYLALRTWLREAHAEVAGIDVTDRSTTVRARLHGASLTEGASVLLRLRGGKGVERTVAPQPGTDGRDLAVTVDHADLLAEGGTGDRVWDVFVRPGSGEDTAVVRVGRLLDDVADRKEIYVYPAATVGEFAVRPYYTVDNDLAVEVLRRT</sequence>
<name>A0ABZ1IMF7_9ACTN</name>
<gene>
    <name evidence="1" type="ORF">OHU27_02315</name>
</gene>
<dbReference type="GO" id="GO:0016740">
    <property type="term" value="F:transferase activity"/>
    <property type="evidence" value="ECO:0007669"/>
    <property type="project" value="UniProtKB-KW"/>
</dbReference>
<keyword evidence="1" id="KW-0808">Transferase</keyword>
<proteinExistence type="predicted"/>
<protein>
    <submittedName>
        <fullName evidence="1">Transferase</fullName>
    </submittedName>
</protein>
<accession>A0ABZ1IMF7</accession>
<reference evidence="1 2" key="1">
    <citation type="submission" date="2022-10" db="EMBL/GenBank/DDBJ databases">
        <title>The complete genomes of actinobacterial strains from the NBC collection.</title>
        <authorList>
            <person name="Joergensen T.S."/>
            <person name="Alvarez Arevalo M."/>
            <person name="Sterndorff E.B."/>
            <person name="Faurdal D."/>
            <person name="Vuksanovic O."/>
            <person name="Mourched A.-S."/>
            <person name="Charusanti P."/>
            <person name="Shaw S."/>
            <person name="Blin K."/>
            <person name="Weber T."/>
        </authorList>
    </citation>
    <scope>NUCLEOTIDE SEQUENCE [LARGE SCALE GENOMIC DNA]</scope>
    <source>
        <strain evidence="1 2">NBC_00206</strain>
    </source>
</reference>
<evidence type="ECO:0000313" key="2">
    <source>
        <dbReference type="Proteomes" id="UP001622690"/>
    </source>
</evidence>
<organism evidence="1 2">
    <name type="scientific">Streptomyces nigra</name>
    <dbReference type="NCBI Taxonomy" id="1827580"/>
    <lineage>
        <taxon>Bacteria</taxon>
        <taxon>Bacillati</taxon>
        <taxon>Actinomycetota</taxon>
        <taxon>Actinomycetes</taxon>
        <taxon>Kitasatosporales</taxon>
        <taxon>Streptomycetaceae</taxon>
        <taxon>Streptomyces</taxon>
    </lineage>
</organism>
<dbReference type="Proteomes" id="UP001622690">
    <property type="component" value="Chromosome"/>
</dbReference>
<keyword evidence="2" id="KW-1185">Reference proteome</keyword>
<dbReference type="EMBL" id="CP108125">
    <property type="protein sequence ID" value="WTO81310.1"/>
    <property type="molecule type" value="Genomic_DNA"/>
</dbReference>